<sequence>MFGRISFFAVLLLIFAQQACQAQPEAVKFTPTTKVDLSEYPWMHPELNMLQFYNREALETLRQKWKRTDKEKLTVIHFGDSHCQNDALPGQIRKRMQEVHGATGRGLMFPTSTARTYSSIEYKTKHTGKWIAERSFRMRLKLPLGIRGMSCRTEQANSSLVFEFKKPVPKNYRQLKIFCKRDIRSFDIVVETSGKRIPVIVDASSRKPYIEVELPAITDQKLTLHIVRRNKYESEFEFYGMSLEDEADKGAVVHNAGVGAAKYNSLLNQILLWEQLPHLQPDVAIIDFGTNDYLYYDKIEPELESEIKTIIDKMRKAVPDICIILTSTQDLFWKKKNCMSGEPFSDMMHKIAYDKKCALFDWYWISGGQRKMLDWTKSRLAQPDMVHLTVKGYRLKGDLFFEALQNSLAWLDENPKENEFFFRIDKLKEEQAVLRNGGKPKSESMSQKTTKSNQKPAAATGNYRTHIVKSGESLYSISLKYNVSIQELKRWNNKSKNTIYKGDRLKIYK</sequence>
<dbReference type="PROSITE" id="PS51782">
    <property type="entry name" value="LYSM"/>
    <property type="match status" value="1"/>
</dbReference>
<dbReference type="SMART" id="SM00257">
    <property type="entry name" value="LysM"/>
    <property type="match status" value="1"/>
</dbReference>
<dbReference type="CDD" id="cd00118">
    <property type="entry name" value="LysM"/>
    <property type="match status" value="1"/>
</dbReference>
<dbReference type="SUPFAM" id="SSF52266">
    <property type="entry name" value="SGNH hydrolase"/>
    <property type="match status" value="1"/>
</dbReference>
<name>H6L7M4_SAPGL</name>
<evidence type="ECO:0000313" key="5">
    <source>
        <dbReference type="Proteomes" id="UP000007519"/>
    </source>
</evidence>
<evidence type="ECO:0000259" key="3">
    <source>
        <dbReference type="PROSITE" id="PS51782"/>
    </source>
</evidence>
<feature type="region of interest" description="Disordered" evidence="1">
    <location>
        <begin position="435"/>
        <end position="460"/>
    </location>
</feature>
<dbReference type="eggNOG" id="COG1388">
    <property type="taxonomic scope" value="Bacteria"/>
</dbReference>
<dbReference type="Gene3D" id="3.40.50.1110">
    <property type="entry name" value="SGNH hydrolase"/>
    <property type="match status" value="1"/>
</dbReference>
<dbReference type="InterPro" id="IPR036514">
    <property type="entry name" value="SGNH_hydro_sf"/>
</dbReference>
<dbReference type="HOGENOM" id="CLU_026695_1_0_10"/>
<dbReference type="OrthoDB" id="9764375at2"/>
<dbReference type="STRING" id="984262.SGRA_0317"/>
<reference evidence="4 5" key="1">
    <citation type="journal article" date="2012" name="Stand. Genomic Sci.">
        <title>Complete genome sequencing and analysis of Saprospira grandis str. Lewin, a predatory marine bacterium.</title>
        <authorList>
            <person name="Saw J.H."/>
            <person name="Yuryev A."/>
            <person name="Kanbe M."/>
            <person name="Hou S."/>
            <person name="Young A.G."/>
            <person name="Aizawa S."/>
            <person name="Alam M."/>
        </authorList>
    </citation>
    <scope>NUCLEOTIDE SEQUENCE [LARGE SCALE GENOMIC DNA]</scope>
    <source>
        <strain evidence="4 5">Lewin</strain>
    </source>
</reference>
<keyword evidence="2" id="KW-0732">Signal</keyword>
<dbReference type="PANTHER" id="PTHR33734:SF22">
    <property type="entry name" value="MEMBRANE-BOUND LYTIC MUREIN TRANSGLYCOSYLASE D"/>
    <property type="match status" value="1"/>
</dbReference>
<proteinExistence type="predicted"/>
<dbReference type="Proteomes" id="UP000007519">
    <property type="component" value="Chromosome"/>
</dbReference>
<feature type="domain" description="LysM" evidence="3">
    <location>
        <begin position="464"/>
        <end position="507"/>
    </location>
</feature>
<evidence type="ECO:0000313" key="4">
    <source>
        <dbReference type="EMBL" id="AFC23056.1"/>
    </source>
</evidence>
<dbReference type="Gene3D" id="2.60.120.1360">
    <property type="match status" value="1"/>
</dbReference>
<feature type="signal peptide" evidence="2">
    <location>
        <begin position="1"/>
        <end position="22"/>
    </location>
</feature>
<keyword evidence="5" id="KW-1185">Reference proteome</keyword>
<dbReference type="Pfam" id="PF01476">
    <property type="entry name" value="LysM"/>
    <property type="match status" value="1"/>
</dbReference>
<feature type="chain" id="PRO_5003604060" description="LysM domain-containing protein" evidence="2">
    <location>
        <begin position="23"/>
        <end position="509"/>
    </location>
</feature>
<dbReference type="InterPro" id="IPR018392">
    <property type="entry name" value="LysM"/>
</dbReference>
<dbReference type="Pfam" id="PF13472">
    <property type="entry name" value="Lipase_GDSL_2"/>
    <property type="match status" value="1"/>
</dbReference>
<dbReference type="InterPro" id="IPR013830">
    <property type="entry name" value="SGNH_hydro"/>
</dbReference>
<evidence type="ECO:0000256" key="1">
    <source>
        <dbReference type="SAM" id="MobiDB-lite"/>
    </source>
</evidence>
<dbReference type="SUPFAM" id="SSF54106">
    <property type="entry name" value="LysM domain"/>
    <property type="match status" value="1"/>
</dbReference>
<dbReference type="AlphaFoldDB" id="H6L7M4"/>
<dbReference type="GO" id="GO:0016788">
    <property type="term" value="F:hydrolase activity, acting on ester bonds"/>
    <property type="evidence" value="ECO:0007669"/>
    <property type="project" value="UniProtKB-ARBA"/>
</dbReference>
<dbReference type="PANTHER" id="PTHR33734">
    <property type="entry name" value="LYSM DOMAIN-CONTAINING GPI-ANCHORED PROTEIN 2"/>
    <property type="match status" value="1"/>
</dbReference>
<dbReference type="Gene3D" id="3.10.350.10">
    <property type="entry name" value="LysM domain"/>
    <property type="match status" value="1"/>
</dbReference>
<dbReference type="KEGG" id="sgn:SGRA_0317"/>
<dbReference type="EMBL" id="CP002831">
    <property type="protein sequence ID" value="AFC23056.1"/>
    <property type="molecule type" value="Genomic_DNA"/>
</dbReference>
<dbReference type="InterPro" id="IPR036779">
    <property type="entry name" value="LysM_dom_sf"/>
</dbReference>
<accession>H6L7M4</accession>
<evidence type="ECO:0000256" key="2">
    <source>
        <dbReference type="SAM" id="SignalP"/>
    </source>
</evidence>
<feature type="compositionally biased region" description="Polar residues" evidence="1">
    <location>
        <begin position="443"/>
        <end position="455"/>
    </location>
</feature>
<protein>
    <recommendedName>
        <fullName evidence="3">LysM domain-containing protein</fullName>
    </recommendedName>
</protein>
<gene>
    <name evidence="4" type="ordered locus">SGRA_0317</name>
</gene>
<organism evidence="4 5">
    <name type="scientific">Saprospira grandis (strain Lewin)</name>
    <dbReference type="NCBI Taxonomy" id="984262"/>
    <lineage>
        <taxon>Bacteria</taxon>
        <taxon>Pseudomonadati</taxon>
        <taxon>Bacteroidota</taxon>
        <taxon>Saprospiria</taxon>
        <taxon>Saprospirales</taxon>
        <taxon>Saprospiraceae</taxon>
        <taxon>Saprospira</taxon>
    </lineage>
</organism>
<dbReference type="eggNOG" id="COG2755">
    <property type="taxonomic scope" value="Bacteria"/>
</dbReference>
<dbReference type="RefSeq" id="WP_014373303.1">
    <property type="nucleotide sequence ID" value="NC_016940.1"/>
</dbReference>